<name>A0ABW3B9J9_9ACTN</name>
<organism evidence="2 3">
    <name type="scientific">Streptomonospora algeriensis</name>
    <dbReference type="NCBI Taxonomy" id="995084"/>
    <lineage>
        <taxon>Bacteria</taxon>
        <taxon>Bacillati</taxon>
        <taxon>Actinomycetota</taxon>
        <taxon>Actinomycetes</taxon>
        <taxon>Streptosporangiales</taxon>
        <taxon>Nocardiopsidaceae</taxon>
        <taxon>Streptomonospora</taxon>
    </lineage>
</organism>
<feature type="region of interest" description="Disordered" evidence="1">
    <location>
        <begin position="48"/>
        <end position="116"/>
    </location>
</feature>
<dbReference type="Proteomes" id="UP001596956">
    <property type="component" value="Unassembled WGS sequence"/>
</dbReference>
<evidence type="ECO:0008006" key="4">
    <source>
        <dbReference type="Google" id="ProtNLM"/>
    </source>
</evidence>
<accession>A0ABW3B9J9</accession>
<evidence type="ECO:0000313" key="3">
    <source>
        <dbReference type="Proteomes" id="UP001596956"/>
    </source>
</evidence>
<sequence length="151" mass="15631">MTKFVSTRYPDLWVHPLGVRFSGGVAEVDDPATAAALAGVRTEGVALAEGETLPGAEVADGGQEQDTGPSDGSPESADDEDQAEEPAPAQQEDTEAAAEAEEPAAVVEPPPISDGKASHVHYAVDVLGLDKAKAQSMTKPDLVDWIRGNRG</sequence>
<keyword evidence="3" id="KW-1185">Reference proteome</keyword>
<feature type="compositionally biased region" description="Acidic residues" evidence="1">
    <location>
        <begin position="92"/>
        <end position="102"/>
    </location>
</feature>
<reference evidence="3" key="1">
    <citation type="journal article" date="2019" name="Int. J. Syst. Evol. Microbiol.">
        <title>The Global Catalogue of Microorganisms (GCM) 10K type strain sequencing project: providing services to taxonomists for standard genome sequencing and annotation.</title>
        <authorList>
            <consortium name="The Broad Institute Genomics Platform"/>
            <consortium name="The Broad Institute Genome Sequencing Center for Infectious Disease"/>
            <person name="Wu L."/>
            <person name="Ma J."/>
        </authorList>
    </citation>
    <scope>NUCLEOTIDE SEQUENCE [LARGE SCALE GENOMIC DNA]</scope>
    <source>
        <strain evidence="3">CCUG 63369</strain>
    </source>
</reference>
<evidence type="ECO:0000313" key="2">
    <source>
        <dbReference type="EMBL" id="MFD0800017.1"/>
    </source>
</evidence>
<dbReference type="EMBL" id="JBHTHR010000016">
    <property type="protein sequence ID" value="MFD0800017.1"/>
    <property type="molecule type" value="Genomic_DNA"/>
</dbReference>
<comment type="caution">
    <text evidence="2">The sequence shown here is derived from an EMBL/GenBank/DDBJ whole genome shotgun (WGS) entry which is preliminary data.</text>
</comment>
<gene>
    <name evidence="2" type="ORF">ACFQZU_01620</name>
</gene>
<proteinExistence type="predicted"/>
<protein>
    <recommendedName>
        <fullName evidence="4">Rho termination factor N-terminal domain-containing protein</fullName>
    </recommendedName>
</protein>
<evidence type="ECO:0000256" key="1">
    <source>
        <dbReference type="SAM" id="MobiDB-lite"/>
    </source>
</evidence>